<proteinExistence type="predicted"/>
<evidence type="ECO:0000256" key="2">
    <source>
        <dbReference type="SAM" id="Phobius"/>
    </source>
</evidence>
<accession>A0A1V9ADW3</accession>
<dbReference type="Proteomes" id="UP000192591">
    <property type="component" value="Unassembled WGS sequence"/>
</dbReference>
<dbReference type="STRING" id="1962155.B1813_00290"/>
<reference evidence="3 4" key="1">
    <citation type="submission" date="2017-02" db="EMBL/GenBank/DDBJ databases">
        <title>Draft genome of Saccharomonospora sp. 154.</title>
        <authorList>
            <person name="Alonso-Carmona G.S."/>
            <person name="De La Haba R."/>
            <person name="Vera-Gargallo B."/>
            <person name="Sandoval-Trujillo A.H."/>
            <person name="Ramirez-Duran N."/>
            <person name="Ventosa A."/>
        </authorList>
    </citation>
    <scope>NUCLEOTIDE SEQUENCE [LARGE SCALE GENOMIC DNA]</scope>
    <source>
        <strain evidence="3 4">LRS4.154</strain>
    </source>
</reference>
<keyword evidence="4" id="KW-1185">Reference proteome</keyword>
<evidence type="ECO:0000313" key="3">
    <source>
        <dbReference type="EMBL" id="OQO95104.1"/>
    </source>
</evidence>
<dbReference type="AlphaFoldDB" id="A0A1V9ADW3"/>
<name>A0A1V9ADW3_SACPI</name>
<evidence type="ECO:0000256" key="1">
    <source>
        <dbReference type="SAM" id="MobiDB-lite"/>
    </source>
</evidence>
<keyword evidence="2" id="KW-0812">Transmembrane</keyword>
<feature type="transmembrane region" description="Helical" evidence="2">
    <location>
        <begin position="75"/>
        <end position="97"/>
    </location>
</feature>
<keyword evidence="2" id="KW-1133">Transmembrane helix</keyword>
<dbReference type="EMBL" id="MWIH01000002">
    <property type="protein sequence ID" value="OQO95104.1"/>
    <property type="molecule type" value="Genomic_DNA"/>
</dbReference>
<sequence>MTERAHRNSAMRWLLVCAVALGLVTMHHIAGQHSGDPAPTHVAPQSAAAAQVLSPQDSADRHEQAPSPAHDTASMLFHLCLAVLAGSAVLLVSITLARSRWETAARLVAADAGGVRGRPPLSAHPRPPRGFAYDLCVLRL</sequence>
<organism evidence="3 4">
    <name type="scientific">Saccharomonospora piscinae</name>
    <dbReference type="NCBI Taxonomy" id="687388"/>
    <lineage>
        <taxon>Bacteria</taxon>
        <taxon>Bacillati</taxon>
        <taxon>Actinomycetota</taxon>
        <taxon>Actinomycetes</taxon>
        <taxon>Pseudonocardiales</taxon>
        <taxon>Pseudonocardiaceae</taxon>
        <taxon>Saccharomonospora</taxon>
    </lineage>
</organism>
<gene>
    <name evidence="3" type="ORF">B1813_00290</name>
</gene>
<protein>
    <submittedName>
        <fullName evidence="3">Uncharacterized protein</fullName>
    </submittedName>
</protein>
<evidence type="ECO:0000313" key="4">
    <source>
        <dbReference type="Proteomes" id="UP000192591"/>
    </source>
</evidence>
<comment type="caution">
    <text evidence="3">The sequence shown here is derived from an EMBL/GenBank/DDBJ whole genome shotgun (WGS) entry which is preliminary data.</text>
</comment>
<keyword evidence="2" id="KW-0472">Membrane</keyword>
<dbReference type="RefSeq" id="WP_252365125.1">
    <property type="nucleotide sequence ID" value="NZ_MWIH01000002.1"/>
</dbReference>
<feature type="region of interest" description="Disordered" evidence="1">
    <location>
        <begin position="32"/>
        <end position="68"/>
    </location>
</feature>